<name>A0A9P5IFD4_9HELO</name>
<evidence type="ECO:0000313" key="2">
    <source>
        <dbReference type="Proteomes" id="UP000710849"/>
    </source>
</evidence>
<protein>
    <submittedName>
        <fullName evidence="1">Uncharacterized protein</fullName>
    </submittedName>
</protein>
<accession>A0A9P5IFD4</accession>
<comment type="caution">
    <text evidence="1">The sequence shown here is derived from an EMBL/GenBank/DDBJ whole genome shotgun (WGS) entry which is preliminary data.</text>
</comment>
<reference evidence="1 2" key="1">
    <citation type="journal article" date="2020" name="Genome Biol. Evol.">
        <title>Comparative genomics of Sclerotiniaceae.</title>
        <authorList>
            <person name="Valero Jimenez C.A."/>
            <person name="Steentjes M."/>
            <person name="Scholten O.E."/>
            <person name="Van Kan J.A.L."/>
        </authorList>
    </citation>
    <scope>NUCLEOTIDE SEQUENCE [LARGE SCALE GENOMIC DNA]</scope>
    <source>
        <strain evidence="1 2">MUCL 94</strain>
    </source>
</reference>
<dbReference type="RefSeq" id="XP_038731453.1">
    <property type="nucleotide sequence ID" value="XM_038877968.1"/>
</dbReference>
<organism evidence="1 2">
    <name type="scientific">Botrytis byssoidea</name>
    <dbReference type="NCBI Taxonomy" id="139641"/>
    <lineage>
        <taxon>Eukaryota</taxon>
        <taxon>Fungi</taxon>
        <taxon>Dikarya</taxon>
        <taxon>Ascomycota</taxon>
        <taxon>Pezizomycotina</taxon>
        <taxon>Leotiomycetes</taxon>
        <taxon>Helotiales</taxon>
        <taxon>Sclerotiniaceae</taxon>
        <taxon>Botrytis</taxon>
    </lineage>
</organism>
<proteinExistence type="predicted"/>
<dbReference type="EMBL" id="RCSW01000014">
    <property type="protein sequence ID" value="KAF7939373.1"/>
    <property type="molecule type" value="Genomic_DNA"/>
</dbReference>
<dbReference type="GeneID" id="62151042"/>
<gene>
    <name evidence="1" type="ORF">EAE97_007453</name>
</gene>
<dbReference type="Proteomes" id="UP000710849">
    <property type="component" value="Unassembled WGS sequence"/>
</dbReference>
<dbReference type="AlphaFoldDB" id="A0A9P5IFD4"/>
<keyword evidence="2" id="KW-1185">Reference proteome</keyword>
<evidence type="ECO:0000313" key="1">
    <source>
        <dbReference type="EMBL" id="KAF7939373.1"/>
    </source>
</evidence>
<sequence length="148" mass="16893">MPYHSQQDSFVYEVPISDQTWQLSPGEEFYIGEIESNMIINPVFDAELITNRQMPHPDQVHLGEEPVMEHTEFTFHAELTARRWPVPTANDSMQAPLNEGFLSEAPSTHHFLQRPFSMASQANQAIYPALDQSPYYPTWEQRGAGDVG</sequence>